<reference evidence="12" key="1">
    <citation type="submission" date="2015-03" db="EMBL/GenBank/DDBJ databases">
        <authorList>
            <consortium name="Pathogen Informatics"/>
            <person name="Murphy D."/>
        </authorList>
    </citation>
    <scope>NUCLEOTIDE SEQUENCE [LARGE SCALE GENOMIC DNA]</scope>
    <source>
        <strain evidence="12">IP6945</strain>
    </source>
</reference>
<comment type="subcellular location">
    <subcellularLocation>
        <location evidence="1 7">Periplasm</location>
    </subcellularLocation>
</comment>
<evidence type="ECO:0000259" key="9">
    <source>
        <dbReference type="Pfam" id="PF00345"/>
    </source>
</evidence>
<feature type="domain" description="Pili assembly chaperone C-terminal" evidence="10">
    <location>
        <begin position="187"/>
        <end position="244"/>
    </location>
</feature>
<dbReference type="PANTHER" id="PTHR30251:SF11">
    <property type="entry name" value="CHAPERONE PROTEIN FIMC-RELATED"/>
    <property type="match status" value="1"/>
</dbReference>
<comment type="similarity">
    <text evidence="2 7">Belongs to the periplasmic pilus chaperone family.</text>
</comment>
<dbReference type="Pfam" id="PF02753">
    <property type="entry name" value="PapD_C"/>
    <property type="match status" value="1"/>
</dbReference>
<feature type="chain" id="PRO_5006695719" evidence="8">
    <location>
        <begin position="26"/>
        <end position="254"/>
    </location>
</feature>
<keyword evidence="4 8" id="KW-0732">Signal</keyword>
<dbReference type="Pfam" id="PF00345">
    <property type="entry name" value="PapD_N"/>
    <property type="match status" value="1"/>
</dbReference>
<evidence type="ECO:0000256" key="7">
    <source>
        <dbReference type="RuleBase" id="RU003918"/>
    </source>
</evidence>
<keyword evidence="12" id="KW-1185">Reference proteome</keyword>
<dbReference type="RefSeq" id="WP_050116341.1">
    <property type="nucleotide sequence ID" value="NZ_CACVAB010000002.1"/>
</dbReference>
<protein>
    <submittedName>
        <fullName evidence="11">Putative fimbrial chaperone protein</fullName>
    </submittedName>
</protein>
<name>A0A0T9QVV2_9GAMM</name>
<dbReference type="GO" id="GO:0030288">
    <property type="term" value="C:outer membrane-bounded periplasmic space"/>
    <property type="evidence" value="ECO:0007669"/>
    <property type="project" value="InterPro"/>
</dbReference>
<dbReference type="InterPro" id="IPR013783">
    <property type="entry name" value="Ig-like_fold"/>
</dbReference>
<evidence type="ECO:0000313" key="11">
    <source>
        <dbReference type="EMBL" id="CNI30983.1"/>
    </source>
</evidence>
<dbReference type="InterPro" id="IPR001829">
    <property type="entry name" value="Pili_assmbl_chaperone_bac"/>
</dbReference>
<evidence type="ECO:0000256" key="1">
    <source>
        <dbReference type="ARBA" id="ARBA00004418"/>
    </source>
</evidence>
<dbReference type="PRINTS" id="PR00969">
    <property type="entry name" value="CHAPERONPILI"/>
</dbReference>
<dbReference type="GO" id="GO:0071555">
    <property type="term" value="P:cell wall organization"/>
    <property type="evidence" value="ECO:0007669"/>
    <property type="project" value="InterPro"/>
</dbReference>
<dbReference type="InterPro" id="IPR016148">
    <property type="entry name" value="Pili_assmbl_chaperone_C"/>
</dbReference>
<keyword evidence="3" id="KW-1029">Fimbrium biogenesis</keyword>
<dbReference type="InterPro" id="IPR018046">
    <property type="entry name" value="Pili_assmbl_chaperone_CS"/>
</dbReference>
<dbReference type="InterPro" id="IPR050643">
    <property type="entry name" value="Periplasmic_pilus_chap"/>
</dbReference>
<dbReference type="EMBL" id="CQAW01000024">
    <property type="protein sequence ID" value="CNI30983.1"/>
    <property type="molecule type" value="Genomic_DNA"/>
</dbReference>
<feature type="domain" description="Pili assembly chaperone N-terminal" evidence="9">
    <location>
        <begin position="34"/>
        <end position="163"/>
    </location>
</feature>
<proteinExistence type="inferred from homology"/>
<dbReference type="PROSITE" id="PS00635">
    <property type="entry name" value="PILI_CHAPERONE"/>
    <property type="match status" value="1"/>
</dbReference>
<dbReference type="SUPFAM" id="SSF49584">
    <property type="entry name" value="Periplasmic chaperone C-domain"/>
    <property type="match status" value="1"/>
</dbReference>
<evidence type="ECO:0000256" key="3">
    <source>
        <dbReference type="ARBA" id="ARBA00022558"/>
    </source>
</evidence>
<sequence length="254" mass="28583">MNHLLLRFLMLTVGLLMLNNPIAQAQQTETKGISFYVIRVIYPQSAKKGVTLTAYNKSDRAYLMQSWIRPVDPLTGDVDITHADQAATPFIATPPLQRLEANDELTLRLRRNGQPLPTDRESVFFISMKAIPSQTKSDKPQKTGQMIMTVVSNIKLFYRPEGLVKRAVADVASQLHFRREGNALIAENPTPYWLTFSHLKIGEVALGKPALRLMVPPKGKQRYVLPDNSKFSGNVTWQLIDEDGWNTPVAQQSL</sequence>
<evidence type="ECO:0000259" key="10">
    <source>
        <dbReference type="Pfam" id="PF02753"/>
    </source>
</evidence>
<dbReference type="InterPro" id="IPR036316">
    <property type="entry name" value="Pili_assmbl_chap_C_dom_sf"/>
</dbReference>
<keyword evidence="5" id="KW-0574">Periplasm</keyword>
<feature type="signal peptide" evidence="8">
    <location>
        <begin position="1"/>
        <end position="25"/>
    </location>
</feature>
<evidence type="ECO:0000256" key="2">
    <source>
        <dbReference type="ARBA" id="ARBA00007399"/>
    </source>
</evidence>
<keyword evidence="6 7" id="KW-0143">Chaperone</keyword>
<evidence type="ECO:0000256" key="6">
    <source>
        <dbReference type="ARBA" id="ARBA00023186"/>
    </source>
</evidence>
<evidence type="ECO:0000313" key="12">
    <source>
        <dbReference type="Proteomes" id="UP000041882"/>
    </source>
</evidence>
<accession>A0A0T9QVV2</accession>
<dbReference type="InterPro" id="IPR008962">
    <property type="entry name" value="PapD-like_sf"/>
</dbReference>
<dbReference type="InterPro" id="IPR016147">
    <property type="entry name" value="Pili_assmbl_chaperone_N"/>
</dbReference>
<dbReference type="Proteomes" id="UP000041882">
    <property type="component" value="Unassembled WGS sequence"/>
</dbReference>
<evidence type="ECO:0000256" key="4">
    <source>
        <dbReference type="ARBA" id="ARBA00022729"/>
    </source>
</evidence>
<dbReference type="SUPFAM" id="SSF49354">
    <property type="entry name" value="PapD-like"/>
    <property type="match status" value="1"/>
</dbReference>
<dbReference type="PANTHER" id="PTHR30251">
    <property type="entry name" value="PILUS ASSEMBLY CHAPERONE"/>
    <property type="match status" value="1"/>
</dbReference>
<organism evidence="11 12">
    <name type="scientific">Yersinia thracica</name>
    <dbReference type="NCBI Taxonomy" id="2890319"/>
    <lineage>
        <taxon>Bacteria</taxon>
        <taxon>Pseudomonadati</taxon>
        <taxon>Pseudomonadota</taxon>
        <taxon>Gammaproteobacteria</taxon>
        <taxon>Enterobacterales</taxon>
        <taxon>Yersiniaceae</taxon>
        <taxon>Yersinia</taxon>
    </lineage>
</organism>
<evidence type="ECO:0000256" key="5">
    <source>
        <dbReference type="ARBA" id="ARBA00022764"/>
    </source>
</evidence>
<evidence type="ECO:0000256" key="8">
    <source>
        <dbReference type="SAM" id="SignalP"/>
    </source>
</evidence>
<dbReference type="Gene3D" id="2.60.40.10">
    <property type="entry name" value="Immunoglobulins"/>
    <property type="match status" value="2"/>
</dbReference>
<gene>
    <name evidence="11" type="primary">fimC_5</name>
    <name evidence="11" type="ORF">ERS008472_03807</name>
</gene>
<dbReference type="AlphaFoldDB" id="A0A0T9QVV2"/>